<dbReference type="InterPro" id="IPR029052">
    <property type="entry name" value="Metallo-depent_PP-like"/>
</dbReference>
<feature type="chain" id="PRO_5031605539" evidence="2">
    <location>
        <begin position="22"/>
        <end position="467"/>
    </location>
</feature>
<dbReference type="SUPFAM" id="SSF56300">
    <property type="entry name" value="Metallo-dependent phosphatases"/>
    <property type="match status" value="1"/>
</dbReference>
<dbReference type="PANTHER" id="PTHR11575">
    <property type="entry name" value="5'-NUCLEOTIDASE-RELATED"/>
    <property type="match status" value="1"/>
</dbReference>
<dbReference type="InterPro" id="IPR006179">
    <property type="entry name" value="5_nucleotidase/apyrase"/>
</dbReference>
<dbReference type="InterPro" id="IPR008334">
    <property type="entry name" value="5'-Nucleotdase_C"/>
</dbReference>
<keyword evidence="1 2" id="KW-0732">Signal</keyword>
<reference evidence="5 6" key="1">
    <citation type="submission" date="2020-08" db="EMBL/GenBank/DDBJ databases">
        <title>Genomic Encyclopedia of Type Strains, Phase IV (KMG-IV): sequencing the most valuable type-strain genomes for metagenomic binning, comparative biology and taxonomic classification.</title>
        <authorList>
            <person name="Goeker M."/>
        </authorList>
    </citation>
    <scope>NUCLEOTIDE SEQUENCE [LARGE SCALE GENOMIC DNA]</scope>
    <source>
        <strain evidence="5 6">DSM 23562</strain>
    </source>
</reference>
<dbReference type="RefSeq" id="WP_184193043.1">
    <property type="nucleotide sequence ID" value="NZ_JACHGW010000001.1"/>
</dbReference>
<feature type="signal peptide" evidence="2">
    <location>
        <begin position="1"/>
        <end position="21"/>
    </location>
</feature>
<proteinExistence type="inferred from homology"/>
<dbReference type="PRINTS" id="PR01607">
    <property type="entry name" value="APYRASEFAMLY"/>
</dbReference>
<dbReference type="CDD" id="cd00845">
    <property type="entry name" value="MPP_UshA_N_like"/>
    <property type="match status" value="1"/>
</dbReference>
<dbReference type="PANTHER" id="PTHR11575:SF24">
    <property type="entry name" value="5'-NUCLEOTIDASE"/>
    <property type="match status" value="1"/>
</dbReference>
<dbReference type="AlphaFoldDB" id="A0A7W9W5V3"/>
<protein>
    <submittedName>
        <fullName evidence="5">2',3'-cyclic-nucleotide 2'-phosphodiesterase (5'-nucleotidase family)</fullName>
    </submittedName>
</protein>
<dbReference type="SUPFAM" id="SSF55816">
    <property type="entry name" value="5'-nucleotidase (syn. UDP-sugar hydrolase), C-terminal domain"/>
    <property type="match status" value="1"/>
</dbReference>
<evidence type="ECO:0000313" key="5">
    <source>
        <dbReference type="EMBL" id="MBB6049441.1"/>
    </source>
</evidence>
<name>A0A7W9W5V3_ARMRO</name>
<feature type="domain" description="Calcineurin-like phosphoesterase" evidence="3">
    <location>
        <begin position="27"/>
        <end position="253"/>
    </location>
</feature>
<dbReference type="GO" id="GO:0009166">
    <property type="term" value="P:nucleotide catabolic process"/>
    <property type="evidence" value="ECO:0007669"/>
    <property type="project" value="InterPro"/>
</dbReference>
<dbReference type="EMBL" id="JACHGW010000001">
    <property type="protein sequence ID" value="MBB6049441.1"/>
    <property type="molecule type" value="Genomic_DNA"/>
</dbReference>
<feature type="domain" description="5'-Nucleotidase C-terminal" evidence="4">
    <location>
        <begin position="350"/>
        <end position="409"/>
    </location>
</feature>
<dbReference type="InterPro" id="IPR036907">
    <property type="entry name" value="5'-Nucleotdase_C_sf"/>
</dbReference>
<gene>
    <name evidence="5" type="ORF">HNQ39_001203</name>
</gene>
<evidence type="ECO:0000256" key="1">
    <source>
        <dbReference type="ARBA" id="ARBA00022729"/>
    </source>
</evidence>
<keyword evidence="6" id="KW-1185">Reference proteome</keyword>
<keyword evidence="2" id="KW-0547">Nucleotide-binding</keyword>
<comment type="caution">
    <text evidence="5">The sequence shown here is derived from an EMBL/GenBank/DDBJ whole genome shotgun (WGS) entry which is preliminary data.</text>
</comment>
<evidence type="ECO:0000259" key="3">
    <source>
        <dbReference type="Pfam" id="PF00149"/>
    </source>
</evidence>
<dbReference type="Pfam" id="PF00149">
    <property type="entry name" value="Metallophos"/>
    <property type="match status" value="1"/>
</dbReference>
<dbReference type="InterPro" id="IPR004843">
    <property type="entry name" value="Calcineurin-like_PHP"/>
</dbReference>
<keyword evidence="2" id="KW-0378">Hydrolase</keyword>
<accession>A0A7W9W5V3</accession>
<organism evidence="5 6">
    <name type="scientific">Armatimonas rosea</name>
    <dbReference type="NCBI Taxonomy" id="685828"/>
    <lineage>
        <taxon>Bacteria</taxon>
        <taxon>Bacillati</taxon>
        <taxon>Armatimonadota</taxon>
        <taxon>Armatimonadia</taxon>
        <taxon>Armatimonadales</taxon>
        <taxon>Armatimonadaceae</taxon>
        <taxon>Armatimonas</taxon>
    </lineage>
</organism>
<dbReference type="Gene3D" id="3.60.21.10">
    <property type="match status" value="1"/>
</dbReference>
<sequence length="467" mass="50086">MLTRRVFLAATLALAALPAWAQDKLDLTILHTNDLHGHTLPFAYTEPERSKDEQPSVGGAARRATLIRELKKKAKNPVMVIDLGDVATRGPLTNAYEGIADIEALNATGYDIGTIGNNEFKLKDAAERFDAAGAQNALLQVLRRSHFPWVCANAGVGEAAKGELIPGVHPYLVREINGVRVGFLGLTAPRSNGYPQVKGWWVGDPVEAAKKWVPIVRKNCDVLVALTHVGVDDDKKIAEVPGIDAIVGGDSHTFLYKAVEVNGVPIVQTGEFGVNLGKFDLHFAKTPAGGWKLASYDYALLPITSKLKEARDVKAVADAYAAPLKNGPGVLLPKRFLGATPDERTRRTSEAVALALAKATNAEIGLHVEGDGFFDVFRTATLTRYDIWAVMPFKNKVATLTMTGAELAELKQKNKGLILSAPASDPTRLYTVALVDFTATGTLKLDASRLSVGGDLREAVIAGLGKL</sequence>
<dbReference type="Gene3D" id="3.90.780.10">
    <property type="entry name" value="5'-Nucleotidase, C-terminal domain"/>
    <property type="match status" value="1"/>
</dbReference>
<evidence type="ECO:0000259" key="4">
    <source>
        <dbReference type="Pfam" id="PF02872"/>
    </source>
</evidence>
<comment type="similarity">
    <text evidence="2">Belongs to the 5'-nucleotidase family.</text>
</comment>
<evidence type="ECO:0000313" key="6">
    <source>
        <dbReference type="Proteomes" id="UP000520814"/>
    </source>
</evidence>
<dbReference type="Pfam" id="PF02872">
    <property type="entry name" value="5_nucleotid_C"/>
    <property type="match status" value="1"/>
</dbReference>
<dbReference type="Proteomes" id="UP000520814">
    <property type="component" value="Unassembled WGS sequence"/>
</dbReference>
<dbReference type="GO" id="GO:0016787">
    <property type="term" value="F:hydrolase activity"/>
    <property type="evidence" value="ECO:0007669"/>
    <property type="project" value="UniProtKB-KW"/>
</dbReference>
<evidence type="ECO:0000256" key="2">
    <source>
        <dbReference type="RuleBase" id="RU362119"/>
    </source>
</evidence>
<dbReference type="GO" id="GO:0000166">
    <property type="term" value="F:nucleotide binding"/>
    <property type="evidence" value="ECO:0007669"/>
    <property type="project" value="UniProtKB-KW"/>
</dbReference>